<dbReference type="InterPro" id="IPR050627">
    <property type="entry name" value="Nitroreductase/BluB"/>
</dbReference>
<evidence type="ECO:0000256" key="3">
    <source>
        <dbReference type="ARBA" id="ARBA00023002"/>
    </source>
</evidence>
<dbReference type="Pfam" id="PF00881">
    <property type="entry name" value="Nitroreductase"/>
    <property type="match status" value="1"/>
</dbReference>
<evidence type="ECO:0000256" key="1">
    <source>
        <dbReference type="ARBA" id="ARBA00022630"/>
    </source>
</evidence>
<accession>A0A382TUR2</accession>
<reference evidence="5" key="1">
    <citation type="submission" date="2018-05" db="EMBL/GenBank/DDBJ databases">
        <authorList>
            <person name="Lanie J.A."/>
            <person name="Ng W.-L."/>
            <person name="Kazmierczak K.M."/>
            <person name="Andrzejewski T.M."/>
            <person name="Davidsen T.M."/>
            <person name="Wayne K.J."/>
            <person name="Tettelin H."/>
            <person name="Glass J.I."/>
            <person name="Rusch D."/>
            <person name="Podicherti R."/>
            <person name="Tsui H.-C.T."/>
            <person name="Winkler M.E."/>
        </authorList>
    </citation>
    <scope>NUCLEOTIDE SEQUENCE</scope>
</reference>
<dbReference type="InterPro" id="IPR000415">
    <property type="entry name" value="Nitroreductase-like"/>
</dbReference>
<evidence type="ECO:0000259" key="4">
    <source>
        <dbReference type="Pfam" id="PF00881"/>
    </source>
</evidence>
<keyword evidence="3" id="KW-0560">Oxidoreductase</keyword>
<name>A0A382TUR2_9ZZZZ</name>
<gene>
    <name evidence="5" type="ORF">METZ01_LOCUS378042</name>
</gene>
<keyword evidence="1" id="KW-0285">Flavoprotein</keyword>
<evidence type="ECO:0000313" key="5">
    <source>
        <dbReference type="EMBL" id="SVD25188.1"/>
    </source>
</evidence>
<dbReference type="InterPro" id="IPR029479">
    <property type="entry name" value="Nitroreductase"/>
</dbReference>
<protein>
    <recommendedName>
        <fullName evidence="4">Nitroreductase domain-containing protein</fullName>
    </recommendedName>
</protein>
<proteinExistence type="predicted"/>
<dbReference type="GO" id="GO:0016491">
    <property type="term" value="F:oxidoreductase activity"/>
    <property type="evidence" value="ECO:0007669"/>
    <property type="project" value="UniProtKB-KW"/>
</dbReference>
<organism evidence="5">
    <name type="scientific">marine metagenome</name>
    <dbReference type="NCBI Taxonomy" id="408172"/>
    <lineage>
        <taxon>unclassified sequences</taxon>
        <taxon>metagenomes</taxon>
        <taxon>ecological metagenomes</taxon>
    </lineage>
</organism>
<dbReference type="PANTHER" id="PTHR23026">
    <property type="entry name" value="NADPH NITROREDUCTASE"/>
    <property type="match status" value="1"/>
</dbReference>
<keyword evidence="2" id="KW-0288">FMN</keyword>
<evidence type="ECO:0000256" key="2">
    <source>
        <dbReference type="ARBA" id="ARBA00022643"/>
    </source>
</evidence>
<feature type="domain" description="Nitroreductase" evidence="4">
    <location>
        <begin position="15"/>
        <end position="180"/>
    </location>
</feature>
<dbReference type="PANTHER" id="PTHR23026:SF90">
    <property type="entry name" value="IODOTYROSINE DEIODINASE 1"/>
    <property type="match status" value="1"/>
</dbReference>
<dbReference type="EMBL" id="UINC01138936">
    <property type="protein sequence ID" value="SVD25188.1"/>
    <property type="molecule type" value="Genomic_DNA"/>
</dbReference>
<dbReference type="SUPFAM" id="SSF55469">
    <property type="entry name" value="FMN-dependent nitroreductase-like"/>
    <property type="match status" value="1"/>
</dbReference>
<sequence length="224" mass="25802">MTNDPSLFKSMYTARALRRFKPDPVPDDVLFQLMDAAIRAPSGQNAQDWRFICVRDQNVKDQMHEWAQTPWLRYQARYTDDPEQIDALPRSQRLSLRSVEHLVHHFRETPVIVIACGLKGRHSTPGGSIFPAVQNLLLAARGLGLSGSVFNFPLSHEQEFRELLRIPDTNDIFCVLPIGYPSDHHGPVRRKPVKDVVYMNHFGEPWDFAVSQTEIGWEDKWLSR</sequence>
<dbReference type="Gene3D" id="3.40.109.10">
    <property type="entry name" value="NADH Oxidase"/>
    <property type="match status" value="1"/>
</dbReference>
<dbReference type="AlphaFoldDB" id="A0A382TUR2"/>